<evidence type="ECO:0000259" key="1">
    <source>
        <dbReference type="Pfam" id="PF02721"/>
    </source>
</evidence>
<feature type="domain" description="Replication protein A 70 kDa DNA-binding subunit B/D first OB fold" evidence="1">
    <location>
        <begin position="7"/>
        <end position="111"/>
    </location>
</feature>
<dbReference type="InterPro" id="IPR003871">
    <property type="entry name" value="RFA1B/D_OB_1st"/>
</dbReference>
<evidence type="ECO:0000313" key="2">
    <source>
        <dbReference type="EMBL" id="KAJ0218811.1"/>
    </source>
</evidence>
<organism evidence="2 3">
    <name type="scientific">Lactuca sativa</name>
    <name type="common">Garden lettuce</name>
    <dbReference type="NCBI Taxonomy" id="4236"/>
    <lineage>
        <taxon>Eukaryota</taxon>
        <taxon>Viridiplantae</taxon>
        <taxon>Streptophyta</taxon>
        <taxon>Embryophyta</taxon>
        <taxon>Tracheophyta</taxon>
        <taxon>Spermatophyta</taxon>
        <taxon>Magnoliopsida</taxon>
        <taxon>eudicotyledons</taxon>
        <taxon>Gunneridae</taxon>
        <taxon>Pentapetalae</taxon>
        <taxon>asterids</taxon>
        <taxon>campanulids</taxon>
        <taxon>Asterales</taxon>
        <taxon>Asteraceae</taxon>
        <taxon>Cichorioideae</taxon>
        <taxon>Cichorieae</taxon>
        <taxon>Lactucinae</taxon>
        <taxon>Lactuca</taxon>
    </lineage>
</organism>
<keyword evidence="3" id="KW-1185">Reference proteome</keyword>
<proteinExistence type="predicted"/>
<dbReference type="SUPFAM" id="SSF50249">
    <property type="entry name" value="Nucleic acid-binding proteins"/>
    <property type="match status" value="1"/>
</dbReference>
<dbReference type="Proteomes" id="UP000235145">
    <property type="component" value="Unassembled WGS sequence"/>
</dbReference>
<dbReference type="EMBL" id="NBSK02000003">
    <property type="protein sequence ID" value="KAJ0218811.1"/>
    <property type="molecule type" value="Genomic_DNA"/>
</dbReference>
<sequence>MAERKITLIKDLDNTNDDYTLKVFIIWLWRSMSDVNLTIVKSIEMILMDEMCTKIQESVYSRYFQRFESKLKEVQVVFIRSPTIAPNRYNFKISDVKDKLNLHGRTTVKECLHFQSKSTYIFFCVSFERIISTTTTSNDSIGLPSVNSHFDHTQMFINADLPNIITFTKR</sequence>
<reference evidence="2 3" key="1">
    <citation type="journal article" date="2017" name="Nat. Commun.">
        <title>Genome assembly with in vitro proximity ligation data and whole-genome triplication in lettuce.</title>
        <authorList>
            <person name="Reyes-Chin-Wo S."/>
            <person name="Wang Z."/>
            <person name="Yang X."/>
            <person name="Kozik A."/>
            <person name="Arikit S."/>
            <person name="Song C."/>
            <person name="Xia L."/>
            <person name="Froenicke L."/>
            <person name="Lavelle D.O."/>
            <person name="Truco M.J."/>
            <person name="Xia R."/>
            <person name="Zhu S."/>
            <person name="Xu C."/>
            <person name="Xu H."/>
            <person name="Xu X."/>
            <person name="Cox K."/>
            <person name="Korf I."/>
            <person name="Meyers B.C."/>
            <person name="Michelmore R.W."/>
        </authorList>
    </citation>
    <scope>NUCLEOTIDE SEQUENCE [LARGE SCALE GENOMIC DNA]</scope>
    <source>
        <strain evidence="3">cv. Salinas</strain>
        <tissue evidence="2">Seedlings</tissue>
    </source>
</reference>
<name>A0A9R1XMP3_LACSA</name>
<dbReference type="InterPro" id="IPR012340">
    <property type="entry name" value="NA-bd_OB-fold"/>
</dbReference>
<dbReference type="AlphaFoldDB" id="A0A9R1XMP3"/>
<accession>A0A9R1XMP3</accession>
<protein>
    <recommendedName>
        <fullName evidence="1">Replication protein A 70 kDa DNA-binding subunit B/D first OB fold domain-containing protein</fullName>
    </recommendedName>
</protein>
<dbReference type="Pfam" id="PF02721">
    <property type="entry name" value="DUF223"/>
    <property type="match status" value="1"/>
</dbReference>
<gene>
    <name evidence="2" type="ORF">LSAT_V11C300140540</name>
</gene>
<evidence type="ECO:0000313" key="3">
    <source>
        <dbReference type="Proteomes" id="UP000235145"/>
    </source>
</evidence>
<dbReference type="Gene3D" id="2.40.50.140">
    <property type="entry name" value="Nucleic acid-binding proteins"/>
    <property type="match status" value="1"/>
</dbReference>
<comment type="caution">
    <text evidence="2">The sequence shown here is derived from an EMBL/GenBank/DDBJ whole genome shotgun (WGS) entry which is preliminary data.</text>
</comment>